<protein>
    <submittedName>
        <fullName evidence="3">Chalcone isomerase family protein</fullName>
    </submittedName>
</protein>
<dbReference type="Pfam" id="PF16036">
    <property type="entry name" value="Chalcone_3"/>
    <property type="match status" value="1"/>
</dbReference>
<name>A0ABW8NE77_9GAMM</name>
<comment type="caution">
    <text evidence="3">The sequence shown here is derived from an EMBL/GenBank/DDBJ whole genome shotgun (WGS) entry which is preliminary data.</text>
</comment>
<reference evidence="3 4" key="1">
    <citation type="submission" date="2024-03" db="EMBL/GenBank/DDBJ databases">
        <title>High-quality draft genome sequence of Oceanobacter sp. wDCs-4.</title>
        <authorList>
            <person name="Dong C."/>
        </authorList>
    </citation>
    <scope>NUCLEOTIDE SEQUENCE [LARGE SCALE GENOMIC DNA]</scope>
    <source>
        <strain evidence="4">wDCs-4</strain>
    </source>
</reference>
<sequence length="185" mass="20335">MKNHLVAIAILPFLSATCLAENTPVTSLDGNHILQLENSSSRDYFYITDAYTSSIYNDQSSAGIQRLELTVKSDLISGRGVGISLYDAITIATEWEHLEKLESRLNALVKMLDTRLQQGDSIVIEYTPGRGSEVIVKNEYMGIIQGRDWFNALALASITTKAPLDTQMLQARTPQPDSSIAATVL</sequence>
<keyword evidence="1" id="KW-0732">Signal</keyword>
<keyword evidence="4" id="KW-1185">Reference proteome</keyword>
<feature type="chain" id="PRO_5046756300" evidence="1">
    <location>
        <begin position="21"/>
        <end position="185"/>
    </location>
</feature>
<dbReference type="InterPro" id="IPR016087">
    <property type="entry name" value="Chalcone_isomerase"/>
</dbReference>
<dbReference type="EMBL" id="JBBKTX010000002">
    <property type="protein sequence ID" value="MFK4751206.1"/>
    <property type="molecule type" value="Genomic_DNA"/>
</dbReference>
<gene>
    <name evidence="3" type="ORF">WG929_02185</name>
</gene>
<evidence type="ECO:0000259" key="2">
    <source>
        <dbReference type="Pfam" id="PF16036"/>
    </source>
</evidence>
<dbReference type="Proteomes" id="UP001620597">
    <property type="component" value="Unassembled WGS sequence"/>
</dbReference>
<feature type="signal peptide" evidence="1">
    <location>
        <begin position="1"/>
        <end position="20"/>
    </location>
</feature>
<organism evidence="3 4">
    <name type="scientific">Oceanobacter antarcticus</name>
    <dbReference type="NCBI Taxonomy" id="3133425"/>
    <lineage>
        <taxon>Bacteria</taxon>
        <taxon>Pseudomonadati</taxon>
        <taxon>Pseudomonadota</taxon>
        <taxon>Gammaproteobacteria</taxon>
        <taxon>Oceanospirillales</taxon>
        <taxon>Oceanospirillaceae</taxon>
        <taxon>Oceanobacter</taxon>
    </lineage>
</organism>
<proteinExistence type="predicted"/>
<dbReference type="RefSeq" id="WP_416204709.1">
    <property type="nucleotide sequence ID" value="NZ_JBBKTX010000002.1"/>
</dbReference>
<evidence type="ECO:0000256" key="1">
    <source>
        <dbReference type="SAM" id="SignalP"/>
    </source>
</evidence>
<accession>A0ABW8NE77</accession>
<feature type="domain" description="Chalcone isomerase" evidence="2">
    <location>
        <begin position="30"/>
        <end position="153"/>
    </location>
</feature>
<evidence type="ECO:0000313" key="3">
    <source>
        <dbReference type="EMBL" id="MFK4751206.1"/>
    </source>
</evidence>
<keyword evidence="3" id="KW-0413">Isomerase</keyword>
<evidence type="ECO:0000313" key="4">
    <source>
        <dbReference type="Proteomes" id="UP001620597"/>
    </source>
</evidence>
<dbReference type="GO" id="GO:0016853">
    <property type="term" value="F:isomerase activity"/>
    <property type="evidence" value="ECO:0007669"/>
    <property type="project" value="UniProtKB-KW"/>
</dbReference>